<sequence length="323" mass="35725">MEKAGLALSVGLNAVILAVDGDLPQVLIVPQPGGGEALPFGPFNPTEHRTLEIGLRRWVDEQARFQLGYVEQLYTFGDRGREAPVAAMTGSEDDRIISIGYLALTPDVSDPPEGGGQWRGWYRFFPWEDWREGRPDIIDSQILPRLSAWADEAGGPGRRASCHDRIKQCFGLNPGGWQEGRALDRYELLYEAGLVEEAARDGQTETRRVAPGLGQAMASDHRRILATAISRLRGKIKYRPVVFELMDDVFTLSALQQVVEAVVGYRLHKQNFRRALDRSGFVDGTGKVESATGGRPAELFRYRREALAGLPSLGLATPRLRDG</sequence>
<feature type="domain" description="NrtR DNA-binding winged helix" evidence="1">
    <location>
        <begin position="242"/>
        <end position="301"/>
    </location>
</feature>
<dbReference type="PIRSF" id="PIRSF019423">
    <property type="entry name" value="NMN_biosyn"/>
    <property type="match status" value="1"/>
</dbReference>
<evidence type="ECO:0000313" key="3">
    <source>
        <dbReference type="Proteomes" id="UP000273675"/>
    </source>
</evidence>
<proteinExistence type="predicted"/>
<reference evidence="2 3" key="1">
    <citation type="submission" date="2018-10" db="EMBL/GenBank/DDBJ databases">
        <title>Genomic Encyclopedia of Type Strains, Phase IV (KMG-IV): sequencing the most valuable type-strain genomes for metagenomic binning, comparative biology and taxonomic classification.</title>
        <authorList>
            <person name="Goeker M."/>
        </authorList>
    </citation>
    <scope>NUCLEOTIDE SEQUENCE [LARGE SCALE GENOMIC DNA]</scope>
    <source>
        <strain evidence="2 3">DSM 4734</strain>
    </source>
</reference>
<dbReference type="Proteomes" id="UP000273675">
    <property type="component" value="Unassembled WGS sequence"/>
</dbReference>
<dbReference type="InterPro" id="IPR011213">
    <property type="entry name" value="NMN_biosyn"/>
</dbReference>
<dbReference type="OrthoDB" id="9786141at2"/>
<dbReference type="CDD" id="cd18873">
    <property type="entry name" value="NUDIX_NadM_like"/>
    <property type="match status" value="1"/>
</dbReference>
<name>A0A495DMK3_9PROT</name>
<dbReference type="Gene3D" id="3.90.79.10">
    <property type="entry name" value="Nucleoside Triphosphate Pyrophosphohydrolase"/>
    <property type="match status" value="1"/>
</dbReference>
<protein>
    <recommendedName>
        <fullName evidence="1">NrtR DNA-binding winged helix domain-containing protein</fullName>
    </recommendedName>
</protein>
<dbReference type="Gene3D" id="1.10.10.10">
    <property type="entry name" value="Winged helix-like DNA-binding domain superfamily/Winged helix DNA-binding domain"/>
    <property type="match status" value="1"/>
</dbReference>
<dbReference type="InterPro" id="IPR015797">
    <property type="entry name" value="NUDIX_hydrolase-like_dom_sf"/>
</dbReference>
<gene>
    <name evidence="2" type="ORF">C7435_0610</name>
</gene>
<evidence type="ECO:0000313" key="2">
    <source>
        <dbReference type="EMBL" id="RKR04166.1"/>
    </source>
</evidence>
<dbReference type="SUPFAM" id="SSF46785">
    <property type="entry name" value="Winged helix' DNA-binding domain"/>
    <property type="match status" value="1"/>
</dbReference>
<dbReference type="EMBL" id="RBIM01000001">
    <property type="protein sequence ID" value="RKR04166.1"/>
    <property type="molecule type" value="Genomic_DNA"/>
</dbReference>
<dbReference type="SUPFAM" id="SSF55811">
    <property type="entry name" value="Nudix"/>
    <property type="match status" value="1"/>
</dbReference>
<evidence type="ECO:0000259" key="1">
    <source>
        <dbReference type="Pfam" id="PF21906"/>
    </source>
</evidence>
<dbReference type="InterPro" id="IPR036388">
    <property type="entry name" value="WH-like_DNA-bd_sf"/>
</dbReference>
<organism evidence="2 3">
    <name type="scientific">Maricaulis maris</name>
    <dbReference type="NCBI Taxonomy" id="74318"/>
    <lineage>
        <taxon>Bacteria</taxon>
        <taxon>Pseudomonadati</taxon>
        <taxon>Pseudomonadota</taxon>
        <taxon>Alphaproteobacteria</taxon>
        <taxon>Maricaulales</taxon>
        <taxon>Maricaulaceae</taxon>
        <taxon>Maricaulis</taxon>
    </lineage>
</organism>
<dbReference type="InterPro" id="IPR054105">
    <property type="entry name" value="WHD_NrtR"/>
</dbReference>
<dbReference type="Pfam" id="PF21906">
    <property type="entry name" value="WHD_NrtR"/>
    <property type="match status" value="1"/>
</dbReference>
<comment type="caution">
    <text evidence="2">The sequence shown here is derived from an EMBL/GenBank/DDBJ whole genome shotgun (WGS) entry which is preliminary data.</text>
</comment>
<dbReference type="AlphaFoldDB" id="A0A495DMK3"/>
<accession>A0A495DMK3</accession>
<dbReference type="RefSeq" id="WP_121209965.1">
    <property type="nucleotide sequence ID" value="NZ_RBIM01000001.1"/>
</dbReference>
<dbReference type="InterPro" id="IPR036390">
    <property type="entry name" value="WH_DNA-bd_sf"/>
</dbReference>